<dbReference type="InterPro" id="IPR011050">
    <property type="entry name" value="Pectin_lyase_fold/virulence"/>
</dbReference>
<keyword evidence="2" id="KW-0732">Signal</keyword>
<dbReference type="AlphaFoldDB" id="A0AAW3T778"/>
<dbReference type="PROSITE" id="PS51318">
    <property type="entry name" value="TAT"/>
    <property type="match status" value="1"/>
</dbReference>
<evidence type="ECO:0000256" key="2">
    <source>
        <dbReference type="SAM" id="SignalP"/>
    </source>
</evidence>
<gene>
    <name evidence="3" type="ORF">FHW23_002148</name>
</gene>
<reference evidence="3 4" key="1">
    <citation type="submission" date="2020-07" db="EMBL/GenBank/DDBJ databases">
        <title>Above-ground endophytic microbial communities from plants in different locations in the United States.</title>
        <authorList>
            <person name="Frank C."/>
        </authorList>
    </citation>
    <scope>NUCLEOTIDE SEQUENCE [LARGE SCALE GENOMIC DNA]</scope>
    <source>
        <strain evidence="3 4">WPL5_2</strain>
    </source>
</reference>
<dbReference type="InterPro" id="IPR012334">
    <property type="entry name" value="Pectin_lyas_fold"/>
</dbReference>
<feature type="signal peptide" evidence="2">
    <location>
        <begin position="1"/>
        <end position="31"/>
    </location>
</feature>
<dbReference type="EMBL" id="JACGXP010000003">
    <property type="protein sequence ID" value="MBA8990883.1"/>
    <property type="molecule type" value="Genomic_DNA"/>
</dbReference>
<protein>
    <submittedName>
        <fullName evidence="3">Uncharacterized protein</fullName>
    </submittedName>
</protein>
<dbReference type="RefSeq" id="WP_182516151.1">
    <property type="nucleotide sequence ID" value="NZ_JACGXP010000003.1"/>
</dbReference>
<feature type="compositionally biased region" description="Low complexity" evidence="1">
    <location>
        <begin position="710"/>
        <end position="731"/>
    </location>
</feature>
<feature type="chain" id="PRO_5043890298" evidence="2">
    <location>
        <begin position="32"/>
        <end position="740"/>
    </location>
</feature>
<evidence type="ECO:0000313" key="3">
    <source>
        <dbReference type="EMBL" id="MBA8990883.1"/>
    </source>
</evidence>
<comment type="caution">
    <text evidence="3">The sequence shown here is derived from an EMBL/GenBank/DDBJ whole genome shotgun (WGS) entry which is preliminary data.</text>
</comment>
<feature type="compositionally biased region" description="Pro residues" evidence="1">
    <location>
        <begin position="667"/>
        <end position="687"/>
    </location>
</feature>
<evidence type="ECO:0000256" key="1">
    <source>
        <dbReference type="SAM" id="MobiDB-lite"/>
    </source>
</evidence>
<feature type="compositionally biased region" description="Low complexity" evidence="1">
    <location>
        <begin position="688"/>
        <end position="700"/>
    </location>
</feature>
<dbReference type="InterPro" id="IPR006311">
    <property type="entry name" value="TAT_signal"/>
</dbReference>
<evidence type="ECO:0000313" key="4">
    <source>
        <dbReference type="Proteomes" id="UP000590225"/>
    </source>
</evidence>
<proteinExistence type="predicted"/>
<sequence length="740" mass="74245">MSGLATRSSTLPSRRRALGLAAVGAFTAVAAAVTTARPAWSLDATTMAVTPRTSTATVNSWLAAGGVRVLRGTIVLSAPLVIPSGTHLDASAASITGPASDNVLRNQASVPTATTTAAVKAGSTVVTTKAAVFSAASVGRAVQVLGVGPRAQRAGAPGSMYGRIVSVQSPTRATLNVPATSTATAATTYLFPPDDSDISITGGTWTNRNANGLSQTIQSHGLLIRRASGVSLTDLTVHSTGSAQTGGQYAVSFGDVRKVTVEDVAFVDTASDGVHFQGPSSSIAVRRVTGVRTGDDLVAFTTVDGQSYNGSRLGDCEGDITDVTVEDVDGQSCLCLLKVTSGIGAAGVQRHIRRFTASGLTGTVTGRSPVQIVDYAGPTWFEGTISDVSAVGNAGPSVNVAVGALGNLVVEDVTWPAGAPASTQGIVRVSATSASSVTVRRLTNKSVRTGNVVGVALALATVGTVSVSGVGCPVLASKFDSVRLVRAGAKIGTLAISDDSSAARDGNVFAIDVAAKGYRITKASFARITRTTGSIWAADADATTSTAITVTGYQGGRAFALLRAPAQLTVRDTTQPGASGAAVRLNSAAASPVRVVVDSTKRAGALVSRTASQRVSAVSPFVSVDAALLTPANGDVVLNSGKKYTSGQIVWDAKAKQWRRTTVKAPAPTPTPTPTPIPSSTPTPTPSSTPSSVPTATPSPTGTPSPTSTPSPSATPSAGPTPTDAPSSATPSPTPAPVAG</sequence>
<feature type="region of interest" description="Disordered" evidence="1">
    <location>
        <begin position="654"/>
        <end position="740"/>
    </location>
</feature>
<dbReference type="Gene3D" id="2.160.20.10">
    <property type="entry name" value="Single-stranded right-handed beta-helix, Pectin lyase-like"/>
    <property type="match status" value="1"/>
</dbReference>
<organism evidence="3 4">
    <name type="scientific">Curtobacterium pusillum</name>
    <dbReference type="NCBI Taxonomy" id="69373"/>
    <lineage>
        <taxon>Bacteria</taxon>
        <taxon>Bacillati</taxon>
        <taxon>Actinomycetota</taxon>
        <taxon>Actinomycetes</taxon>
        <taxon>Micrococcales</taxon>
        <taxon>Microbacteriaceae</taxon>
        <taxon>Curtobacterium</taxon>
    </lineage>
</organism>
<accession>A0AAW3T778</accession>
<name>A0AAW3T778_9MICO</name>
<dbReference type="Proteomes" id="UP000590225">
    <property type="component" value="Unassembled WGS sequence"/>
</dbReference>
<dbReference type="SUPFAM" id="SSF51126">
    <property type="entry name" value="Pectin lyase-like"/>
    <property type="match status" value="1"/>
</dbReference>